<dbReference type="InterPro" id="IPR027256">
    <property type="entry name" value="P-typ_ATPase_IB"/>
</dbReference>
<accession>A0A0R1MAV4</accession>
<dbReference type="SFLD" id="SFLDS00003">
    <property type="entry name" value="Haloacid_Dehalogenase"/>
    <property type="match status" value="1"/>
</dbReference>
<keyword evidence="4 15" id="KW-0812">Transmembrane</keyword>
<dbReference type="Gene3D" id="3.40.1110.10">
    <property type="entry name" value="Calcium-transporting ATPase, cytoplasmic domain N"/>
    <property type="match status" value="1"/>
</dbReference>
<keyword evidence="13 15" id="KW-0472">Membrane</keyword>
<dbReference type="NCBIfam" id="TIGR01525">
    <property type="entry name" value="ATPase-IB_hvy"/>
    <property type="match status" value="1"/>
</dbReference>
<dbReference type="FunFam" id="2.70.150.10:FF:000002">
    <property type="entry name" value="Copper-transporting ATPase 1, putative"/>
    <property type="match status" value="1"/>
</dbReference>
<dbReference type="SFLD" id="SFLDG00002">
    <property type="entry name" value="C1.7:_P-type_atpase_like"/>
    <property type="match status" value="1"/>
</dbReference>
<dbReference type="EMBL" id="AZEH01000034">
    <property type="protein sequence ID" value="KRL05158.1"/>
    <property type="molecule type" value="Genomic_DNA"/>
</dbReference>
<gene>
    <name evidence="17" type="ORF">FD46_GL001109</name>
</gene>
<dbReference type="InterPro" id="IPR018303">
    <property type="entry name" value="ATPase_P-typ_P_site"/>
</dbReference>
<keyword evidence="12" id="KW-0813">Transport</keyword>
<dbReference type="SUPFAM" id="SSF81660">
    <property type="entry name" value="Metal cation-transporting ATPase, ATP-binding domain N"/>
    <property type="match status" value="1"/>
</dbReference>
<dbReference type="InterPro" id="IPR008250">
    <property type="entry name" value="ATPase_P-typ_transduc_dom_A_sf"/>
</dbReference>
<proteinExistence type="inferred from homology"/>
<evidence type="ECO:0000256" key="9">
    <source>
        <dbReference type="ARBA" id="ARBA00022967"/>
    </source>
</evidence>
<dbReference type="InterPro" id="IPR023298">
    <property type="entry name" value="ATPase_P-typ_TM_dom_sf"/>
</dbReference>
<evidence type="ECO:0000256" key="2">
    <source>
        <dbReference type="ARBA" id="ARBA00006024"/>
    </source>
</evidence>
<evidence type="ECO:0000256" key="8">
    <source>
        <dbReference type="ARBA" id="ARBA00022840"/>
    </source>
</evidence>
<dbReference type="InterPro" id="IPR023299">
    <property type="entry name" value="ATPase_P-typ_cyto_dom_N"/>
</dbReference>
<dbReference type="SUPFAM" id="SSF81653">
    <property type="entry name" value="Calcium ATPase, transduction domain A"/>
    <property type="match status" value="1"/>
</dbReference>
<evidence type="ECO:0000256" key="1">
    <source>
        <dbReference type="ARBA" id="ARBA00004651"/>
    </source>
</evidence>
<dbReference type="NCBIfam" id="TIGR01494">
    <property type="entry name" value="ATPase_P-type"/>
    <property type="match status" value="1"/>
</dbReference>
<evidence type="ECO:0000256" key="10">
    <source>
        <dbReference type="ARBA" id="ARBA00022989"/>
    </source>
</evidence>
<dbReference type="Gene3D" id="2.70.150.10">
    <property type="entry name" value="Calcium-transporting ATPase, cytoplasmic transduction domain A"/>
    <property type="match status" value="1"/>
</dbReference>
<dbReference type="SUPFAM" id="SSF56784">
    <property type="entry name" value="HAD-like"/>
    <property type="match status" value="1"/>
</dbReference>
<comment type="subcellular location">
    <subcellularLocation>
        <location evidence="1">Cell membrane</location>
        <topology evidence="1">Multi-pass membrane protein</topology>
    </subcellularLocation>
</comment>
<dbReference type="GO" id="GO:0043682">
    <property type="term" value="F:P-type divalent copper transporter activity"/>
    <property type="evidence" value="ECO:0007669"/>
    <property type="project" value="TreeGrafter"/>
</dbReference>
<keyword evidence="12" id="KW-0406">Ion transport</keyword>
<comment type="similarity">
    <text evidence="2 15">Belongs to the cation transport ATPase (P-type) (TC 3.A.3) family. Type IB subfamily.</text>
</comment>
<evidence type="ECO:0000313" key="17">
    <source>
        <dbReference type="EMBL" id="KRL05158.1"/>
    </source>
</evidence>
<evidence type="ECO:0000256" key="5">
    <source>
        <dbReference type="ARBA" id="ARBA00022723"/>
    </source>
</evidence>
<dbReference type="PRINTS" id="PR00119">
    <property type="entry name" value="CATATPASE"/>
</dbReference>
<evidence type="ECO:0000259" key="16">
    <source>
        <dbReference type="Pfam" id="PF00122"/>
    </source>
</evidence>
<feature type="transmembrane region" description="Helical" evidence="15">
    <location>
        <begin position="123"/>
        <end position="142"/>
    </location>
</feature>
<evidence type="ECO:0000313" key="18">
    <source>
        <dbReference type="Proteomes" id="UP000051686"/>
    </source>
</evidence>
<keyword evidence="11" id="KW-0186">Copper</keyword>
<feature type="transmembrane region" description="Helical" evidence="15">
    <location>
        <begin position="148"/>
        <end position="167"/>
    </location>
</feature>
<dbReference type="InterPro" id="IPR044492">
    <property type="entry name" value="P_typ_ATPase_HD_dom"/>
</dbReference>
<organism evidence="17 18">
    <name type="scientific">Liquorilactobacillus oeni DSM 19972</name>
    <dbReference type="NCBI Taxonomy" id="1423777"/>
    <lineage>
        <taxon>Bacteria</taxon>
        <taxon>Bacillati</taxon>
        <taxon>Bacillota</taxon>
        <taxon>Bacilli</taxon>
        <taxon>Lactobacillales</taxon>
        <taxon>Lactobacillaceae</taxon>
        <taxon>Liquorilactobacillus</taxon>
    </lineage>
</organism>
<dbReference type="NCBIfam" id="TIGR01511">
    <property type="entry name" value="ATPase-IB1_Cu"/>
    <property type="match status" value="1"/>
</dbReference>
<keyword evidence="15" id="KW-1003">Cell membrane</keyword>
<keyword evidence="18" id="KW-1185">Reference proteome</keyword>
<evidence type="ECO:0000256" key="15">
    <source>
        <dbReference type="RuleBase" id="RU362081"/>
    </source>
</evidence>
<sequence>MRFRATVYRTNIAKRRKMMTKNEDKKEQKMMCHEHGTHKQYKQKECSQEIGKVHDHQCQMHSNHEQLTEENKNKRYNQMDHQQMEHASMDHGQMNHDHSQMMGHDEMMHGGHMMHMGNLKQKFWISLLLMIPVIVMSPMMGVKLPFQFTFSGSEWVVALLGSVLFFYGGKPFFSGAKGELTERKPAMMTLITLGISVAYIYSIYAVIANNVFSVMPHVMDFFWELATLIVIMLLGHWIEMNAVMNAGSAVDKLAKLLPSKAHLVKADGSTEDVALAKLKIKQELQVRAGEQVPADGIVVSGQSSLNESLVTGEAKNVAKKHGDQVIGGTINGNGTFNLKVTGTGDTGYLAKVVKLVQDAQKNKSQTETMADKVASYLFYAALIIGITSFAAWLFLDNLAFALSTAVTVFIIACPHALGLAIPLVAARSTSISAANGLLIRNRSALEQVKRLRYVLMDKTGTLTEGDFKVNAVKTLSTDYDDHKILQLFASLESQSTHPLATGILKAAAAEGITYEKAVDTHQQTGVGLSGKIAGKSYAIVSLGYVEKQHLKFPREETEKLAATGNTISFLLQKQQVIGLAAQGDRIKPQAKQMIQSLLEQGLTPVMLTGDNQATAQKVAAQLGITDFKAQLLPEDKEEQVQHYQKKGKVMFVGDGINDAPSLARADIGVAIGSGTDVAVESADIILVESNPNDIVKLLSIAKLTIRKMVQNLWWASGYNIIALPLAAGILAPAGIVLDPMIGAIVMSLSTIVVALNAMTLREENLN</sequence>
<feature type="transmembrane region" description="Helical" evidence="15">
    <location>
        <begin position="188"/>
        <end position="209"/>
    </location>
</feature>
<dbReference type="GO" id="GO:0005524">
    <property type="term" value="F:ATP binding"/>
    <property type="evidence" value="ECO:0007669"/>
    <property type="project" value="UniProtKB-UniRule"/>
</dbReference>
<reference evidence="17 18" key="1">
    <citation type="journal article" date="2015" name="Genome Announc.">
        <title>Expanding the biotechnology potential of lactobacilli through comparative genomics of 213 strains and associated genera.</title>
        <authorList>
            <person name="Sun Z."/>
            <person name="Harris H.M."/>
            <person name="McCann A."/>
            <person name="Guo C."/>
            <person name="Argimon S."/>
            <person name="Zhang W."/>
            <person name="Yang X."/>
            <person name="Jeffery I.B."/>
            <person name="Cooney J.C."/>
            <person name="Kagawa T.F."/>
            <person name="Liu W."/>
            <person name="Song Y."/>
            <person name="Salvetti E."/>
            <person name="Wrobel A."/>
            <person name="Rasinkangas P."/>
            <person name="Parkhill J."/>
            <person name="Rea M.C."/>
            <person name="O'Sullivan O."/>
            <person name="Ritari J."/>
            <person name="Douillard F.P."/>
            <person name="Paul Ross R."/>
            <person name="Yang R."/>
            <person name="Briner A.E."/>
            <person name="Felis G.E."/>
            <person name="de Vos W.M."/>
            <person name="Barrangou R."/>
            <person name="Klaenhammer T.R."/>
            <person name="Caufield P.W."/>
            <person name="Cui Y."/>
            <person name="Zhang H."/>
            <person name="O'Toole P.W."/>
        </authorList>
    </citation>
    <scope>NUCLEOTIDE SEQUENCE [LARGE SCALE GENOMIC DNA]</scope>
    <source>
        <strain evidence="17 18">DSM 19972</strain>
    </source>
</reference>
<dbReference type="PANTHER" id="PTHR43520:SF8">
    <property type="entry name" value="P-TYPE CU(+) TRANSPORTER"/>
    <property type="match status" value="1"/>
</dbReference>
<evidence type="ECO:0000256" key="4">
    <source>
        <dbReference type="ARBA" id="ARBA00022692"/>
    </source>
</evidence>
<dbReference type="Pfam" id="PF00122">
    <property type="entry name" value="E1-E2_ATPase"/>
    <property type="match status" value="1"/>
</dbReference>
<dbReference type="CDD" id="cd07552">
    <property type="entry name" value="P-type_ATPase_Cu-like"/>
    <property type="match status" value="1"/>
</dbReference>
<evidence type="ECO:0000256" key="3">
    <source>
        <dbReference type="ARBA" id="ARBA00012517"/>
    </source>
</evidence>
<evidence type="ECO:0000256" key="7">
    <source>
        <dbReference type="ARBA" id="ARBA00022796"/>
    </source>
</evidence>
<dbReference type="GO" id="GO:0005507">
    <property type="term" value="F:copper ion binding"/>
    <property type="evidence" value="ECO:0007669"/>
    <property type="project" value="TreeGrafter"/>
</dbReference>
<dbReference type="InterPro" id="IPR036412">
    <property type="entry name" value="HAD-like_sf"/>
</dbReference>
<dbReference type="AlphaFoldDB" id="A0A0R1MAV4"/>
<comment type="catalytic activity">
    <reaction evidence="14">
        <text>Cu(+)(in) + ATP + H2O = Cu(+)(out) + ADP + phosphate + H(+)</text>
        <dbReference type="Rhea" id="RHEA:25792"/>
        <dbReference type="ChEBI" id="CHEBI:15377"/>
        <dbReference type="ChEBI" id="CHEBI:15378"/>
        <dbReference type="ChEBI" id="CHEBI:30616"/>
        <dbReference type="ChEBI" id="CHEBI:43474"/>
        <dbReference type="ChEBI" id="CHEBI:49552"/>
        <dbReference type="ChEBI" id="CHEBI:456216"/>
        <dbReference type="EC" id="7.2.2.8"/>
    </reaction>
</comment>
<dbReference type="PATRIC" id="fig|1423777.3.peg.1143"/>
<name>A0A0R1MAV4_9LACO</name>
<keyword evidence="6 15" id="KW-0547">Nucleotide-binding</keyword>
<dbReference type="SFLD" id="SFLDF00027">
    <property type="entry name" value="p-type_atpase"/>
    <property type="match status" value="1"/>
</dbReference>
<evidence type="ECO:0000256" key="6">
    <source>
        <dbReference type="ARBA" id="ARBA00022741"/>
    </source>
</evidence>
<feature type="transmembrane region" description="Helical" evidence="15">
    <location>
        <begin position="221"/>
        <end position="238"/>
    </location>
</feature>
<feature type="transmembrane region" description="Helical" evidence="15">
    <location>
        <begin position="400"/>
        <end position="425"/>
    </location>
</feature>
<dbReference type="PANTHER" id="PTHR43520">
    <property type="entry name" value="ATP7, ISOFORM B"/>
    <property type="match status" value="1"/>
</dbReference>
<keyword evidence="5 15" id="KW-0479">Metal-binding</keyword>
<dbReference type="STRING" id="1423777.FD46_GL001109"/>
<dbReference type="Proteomes" id="UP000051686">
    <property type="component" value="Unassembled WGS sequence"/>
</dbReference>
<dbReference type="GO" id="GO:0140581">
    <property type="term" value="F:P-type monovalent copper transporter activity"/>
    <property type="evidence" value="ECO:0007669"/>
    <property type="project" value="UniProtKB-EC"/>
</dbReference>
<evidence type="ECO:0000256" key="12">
    <source>
        <dbReference type="ARBA" id="ARBA00023065"/>
    </source>
</evidence>
<evidence type="ECO:0000256" key="14">
    <source>
        <dbReference type="ARBA" id="ARBA00049289"/>
    </source>
</evidence>
<dbReference type="GO" id="GO:0055070">
    <property type="term" value="P:copper ion homeostasis"/>
    <property type="evidence" value="ECO:0007669"/>
    <property type="project" value="TreeGrafter"/>
</dbReference>
<protein>
    <recommendedName>
        <fullName evidence="3">P-type Cu(+) transporter</fullName>
        <ecNumber evidence="3">7.2.2.8</ecNumber>
    </recommendedName>
</protein>
<dbReference type="PROSITE" id="PS00154">
    <property type="entry name" value="ATPASE_E1_E2"/>
    <property type="match status" value="1"/>
</dbReference>
<evidence type="ECO:0000256" key="13">
    <source>
        <dbReference type="ARBA" id="ARBA00023136"/>
    </source>
</evidence>
<dbReference type="PRINTS" id="PR00943">
    <property type="entry name" value="CUATPASE"/>
</dbReference>
<dbReference type="InterPro" id="IPR059000">
    <property type="entry name" value="ATPase_P-type_domA"/>
</dbReference>
<keyword evidence="8 15" id="KW-0067">ATP-binding</keyword>
<evidence type="ECO:0000256" key="11">
    <source>
        <dbReference type="ARBA" id="ARBA00023008"/>
    </source>
</evidence>
<feature type="domain" description="P-type ATPase A" evidence="16">
    <location>
        <begin position="256"/>
        <end position="357"/>
    </location>
</feature>
<dbReference type="SUPFAM" id="SSF81665">
    <property type="entry name" value="Calcium ATPase, transmembrane domain M"/>
    <property type="match status" value="1"/>
</dbReference>
<dbReference type="Gene3D" id="3.40.50.1000">
    <property type="entry name" value="HAD superfamily/HAD-like"/>
    <property type="match status" value="1"/>
</dbReference>
<feature type="transmembrane region" description="Helical" evidence="15">
    <location>
        <begin position="712"/>
        <end position="735"/>
    </location>
</feature>
<keyword evidence="10 15" id="KW-1133">Transmembrane helix</keyword>
<dbReference type="InterPro" id="IPR001757">
    <property type="entry name" value="P_typ_ATPase"/>
</dbReference>
<feature type="transmembrane region" description="Helical" evidence="15">
    <location>
        <begin position="741"/>
        <end position="760"/>
    </location>
</feature>
<keyword evidence="7" id="KW-0187">Copper transport</keyword>
<dbReference type="InterPro" id="IPR023214">
    <property type="entry name" value="HAD_sf"/>
</dbReference>
<comment type="caution">
    <text evidence="17">The sequence shown here is derived from an EMBL/GenBank/DDBJ whole genome shotgun (WGS) entry which is preliminary data.</text>
</comment>
<keyword evidence="9" id="KW-1278">Translocase</keyword>
<dbReference type="GO" id="GO:0016887">
    <property type="term" value="F:ATP hydrolysis activity"/>
    <property type="evidence" value="ECO:0007669"/>
    <property type="project" value="InterPro"/>
</dbReference>
<dbReference type="EC" id="7.2.2.8" evidence="3"/>
<dbReference type="Pfam" id="PF00702">
    <property type="entry name" value="Hydrolase"/>
    <property type="match status" value="1"/>
</dbReference>
<dbReference type="GO" id="GO:0005886">
    <property type="term" value="C:plasma membrane"/>
    <property type="evidence" value="ECO:0007669"/>
    <property type="project" value="UniProtKB-SubCell"/>
</dbReference>
<feature type="transmembrane region" description="Helical" evidence="15">
    <location>
        <begin position="373"/>
        <end position="394"/>
    </location>
</feature>